<sequence>MDNKYKKFFSAFNIMFDILLLLIVVFLTFSAFYVDHLNNLIRLDTESSIPLYKRLISWDIQVFSCFVSAFISIFIVWLTRFIILLINKNFIFYCIFPIFNLKDIKYENKSIEINRQNTISFIVVLCIASTFMIINSFFWVFININI</sequence>
<organism evidence="2 3">
    <name type="scientific">Metamycoplasma phocicerebrale</name>
    <dbReference type="NCBI Taxonomy" id="142649"/>
    <lineage>
        <taxon>Bacteria</taxon>
        <taxon>Bacillati</taxon>
        <taxon>Mycoplasmatota</taxon>
        <taxon>Mycoplasmoidales</taxon>
        <taxon>Metamycoplasmataceae</taxon>
        <taxon>Metamycoplasma</taxon>
    </lineage>
</organism>
<dbReference type="AlphaFoldDB" id="A0A3T0TT22"/>
<evidence type="ECO:0000256" key="1">
    <source>
        <dbReference type="SAM" id="Phobius"/>
    </source>
</evidence>
<keyword evidence="3" id="KW-1185">Reference proteome</keyword>
<proteinExistence type="predicted"/>
<feature type="transmembrane region" description="Helical" evidence="1">
    <location>
        <begin position="12"/>
        <end position="34"/>
    </location>
</feature>
<feature type="transmembrane region" description="Helical" evidence="1">
    <location>
        <begin position="55"/>
        <end position="75"/>
    </location>
</feature>
<keyword evidence="1" id="KW-1133">Transmembrane helix</keyword>
<dbReference type="RefSeq" id="WP_116171946.1">
    <property type="nucleotide sequence ID" value="NZ_CP033058.2"/>
</dbReference>
<dbReference type="EMBL" id="CP033058">
    <property type="protein sequence ID" value="AZZ65235.1"/>
    <property type="molecule type" value="Genomic_DNA"/>
</dbReference>
<name>A0A3T0TT22_9BACT</name>
<keyword evidence="1" id="KW-0472">Membrane</keyword>
<protein>
    <submittedName>
        <fullName evidence="2">Uncharacterized protein</fullName>
    </submittedName>
</protein>
<accession>A0A3T0TT22</accession>
<evidence type="ECO:0000313" key="2">
    <source>
        <dbReference type="EMBL" id="AZZ65235.1"/>
    </source>
</evidence>
<reference evidence="2" key="1">
    <citation type="submission" date="2019-03" db="EMBL/GenBank/DDBJ databases">
        <title>Draft Sequence and Annotation of the Mycoplasma phocicerebrale Strain 1049T Genome.</title>
        <authorList>
            <person name="Frasca S.Jr."/>
            <person name="Kutish G.F."/>
            <person name="Castellanos Gell J."/>
            <person name="Michaels D.L."/>
            <person name="Brown D.R."/>
        </authorList>
    </citation>
    <scope>NUCLEOTIDE SEQUENCE</scope>
    <source>
        <strain evidence="2">1049</strain>
    </source>
</reference>
<dbReference type="KEGG" id="mphc:DMC14_000195"/>
<gene>
    <name evidence="2" type="ORF">DMC14_000195</name>
</gene>
<feature type="transmembrane region" description="Helical" evidence="1">
    <location>
        <begin position="119"/>
        <end position="142"/>
    </location>
</feature>
<evidence type="ECO:0000313" key="3">
    <source>
        <dbReference type="Proteomes" id="UP000256585"/>
    </source>
</evidence>
<dbReference type="Proteomes" id="UP000256585">
    <property type="component" value="Chromosome"/>
</dbReference>
<keyword evidence="1" id="KW-0812">Transmembrane</keyword>